<evidence type="ECO:0000313" key="2">
    <source>
        <dbReference type="EMBL" id="AGA92133.1"/>
    </source>
</evidence>
<protein>
    <submittedName>
        <fullName evidence="2">Uncharacterized protein</fullName>
    </submittedName>
</protein>
<organism evidence="2 3">
    <name type="scientific">Thioflavicoccus mobilis 8321</name>
    <dbReference type="NCBI Taxonomy" id="765912"/>
    <lineage>
        <taxon>Bacteria</taxon>
        <taxon>Pseudomonadati</taxon>
        <taxon>Pseudomonadota</taxon>
        <taxon>Gammaproteobacteria</taxon>
        <taxon>Chromatiales</taxon>
        <taxon>Chromatiaceae</taxon>
        <taxon>Thioflavicoccus</taxon>
    </lineage>
</organism>
<evidence type="ECO:0000256" key="1">
    <source>
        <dbReference type="SAM" id="MobiDB-lite"/>
    </source>
</evidence>
<proteinExistence type="predicted"/>
<sequence length="73" mass="8434">MRKRCTARINDNGPNPRPRTAPTVPTGRLSSFHHTSKISRQVLRFFKHSFLKPASPALYERQLRPMLLGYLCL</sequence>
<dbReference type="HOGENOM" id="CLU_2703673_0_0_6"/>
<keyword evidence="3" id="KW-1185">Reference proteome</keyword>
<feature type="region of interest" description="Disordered" evidence="1">
    <location>
        <begin position="1"/>
        <end position="31"/>
    </location>
</feature>
<evidence type="ECO:0000313" key="3">
    <source>
        <dbReference type="Proteomes" id="UP000010816"/>
    </source>
</evidence>
<name>L0GZE7_9GAMM</name>
<dbReference type="Proteomes" id="UP000010816">
    <property type="component" value="Chromosome"/>
</dbReference>
<accession>L0GZE7</accession>
<dbReference type="EMBL" id="CP003051">
    <property type="protein sequence ID" value="AGA92133.1"/>
    <property type="molecule type" value="Genomic_DNA"/>
</dbReference>
<reference evidence="2 3" key="1">
    <citation type="submission" date="2011-09" db="EMBL/GenBank/DDBJ databases">
        <title>Complete sequence of chromosome of Thioflavicoccus mobilis 8321.</title>
        <authorList>
            <consortium name="US DOE Joint Genome Institute"/>
            <person name="Lucas S."/>
            <person name="Han J."/>
            <person name="Lapidus A."/>
            <person name="Cheng J.-F."/>
            <person name="Goodwin L."/>
            <person name="Pitluck S."/>
            <person name="Peters L."/>
            <person name="Ovchinnikova G."/>
            <person name="Lu M."/>
            <person name="Detter J.C."/>
            <person name="Han C."/>
            <person name="Tapia R."/>
            <person name="Land M."/>
            <person name="Hauser L."/>
            <person name="Kyrpides N."/>
            <person name="Ivanova N."/>
            <person name="Pagani I."/>
            <person name="Vogl K."/>
            <person name="Liu Z."/>
            <person name="Imhoff J."/>
            <person name="Thiel V."/>
            <person name="Frigaard N.-U."/>
            <person name="Bryant D."/>
            <person name="Woyke T."/>
        </authorList>
    </citation>
    <scope>NUCLEOTIDE SEQUENCE [LARGE SCALE GENOMIC DNA]</scope>
    <source>
        <strain evidence="2 3">8321</strain>
    </source>
</reference>
<gene>
    <name evidence="2" type="ORF">Thimo_3470</name>
</gene>
<dbReference type="KEGG" id="tmb:Thimo_3470"/>
<dbReference type="AlphaFoldDB" id="L0GZE7"/>